<evidence type="ECO:0000313" key="1">
    <source>
        <dbReference type="EMBL" id="MEJ5946143.1"/>
    </source>
</evidence>
<gene>
    <name evidence="1" type="ORF">WDZ17_12660</name>
</gene>
<sequence length="182" mass="19391">MTIATLPSGSGLAMVGRDVELVRATLLYADEIEIVSPAAQMLDSVLEAARNPDGMLDLLLEAGAGLLDGEHSEDQLRQTQQVMAAVRSPEWRAKLAQSPPDTEEGAALHDFFAKTEETLREASAQMKATVAELDARSGLTALQPAIDQGIVTIHRAGYLGAEGSDEVVARFVDPEPVKPVET</sequence>
<keyword evidence="2" id="KW-1185">Reference proteome</keyword>
<comment type="caution">
    <text evidence="1">The sequence shown here is derived from an EMBL/GenBank/DDBJ whole genome shotgun (WGS) entry which is preliminary data.</text>
</comment>
<name>A0ABU8RMG5_9ACTN</name>
<evidence type="ECO:0000313" key="2">
    <source>
        <dbReference type="Proteomes" id="UP001387100"/>
    </source>
</evidence>
<dbReference type="Proteomes" id="UP001387100">
    <property type="component" value="Unassembled WGS sequence"/>
</dbReference>
<organism evidence="1 2">
    <name type="scientific">Pseudokineococcus basanitobsidens</name>
    <dbReference type="NCBI Taxonomy" id="1926649"/>
    <lineage>
        <taxon>Bacteria</taxon>
        <taxon>Bacillati</taxon>
        <taxon>Actinomycetota</taxon>
        <taxon>Actinomycetes</taxon>
        <taxon>Kineosporiales</taxon>
        <taxon>Kineosporiaceae</taxon>
        <taxon>Pseudokineococcus</taxon>
    </lineage>
</organism>
<reference evidence="1 2" key="1">
    <citation type="journal article" date="2017" name="Int. J. Syst. Evol. Microbiol.">
        <title>Pseudokineococcus basanitobsidens sp. nov., isolated from volcanic rock.</title>
        <authorList>
            <person name="Lee D.W."/>
            <person name="Park M.Y."/>
            <person name="Kim J.J."/>
            <person name="Kim B.S."/>
        </authorList>
    </citation>
    <scope>NUCLEOTIDE SEQUENCE [LARGE SCALE GENOMIC DNA]</scope>
    <source>
        <strain evidence="1 2">DSM 103726</strain>
    </source>
</reference>
<proteinExistence type="predicted"/>
<dbReference type="EMBL" id="JBBIAA010000016">
    <property type="protein sequence ID" value="MEJ5946143.1"/>
    <property type="molecule type" value="Genomic_DNA"/>
</dbReference>
<accession>A0ABU8RMG5</accession>
<protein>
    <submittedName>
        <fullName evidence="1">Uncharacterized protein</fullName>
    </submittedName>
</protein>